<feature type="transmembrane region" description="Helical" evidence="7">
    <location>
        <begin position="50"/>
        <end position="70"/>
    </location>
</feature>
<feature type="transmembrane region" description="Helical" evidence="7">
    <location>
        <begin position="16"/>
        <end position="38"/>
    </location>
</feature>
<evidence type="ECO:0000256" key="4">
    <source>
        <dbReference type="ARBA" id="ARBA00022692"/>
    </source>
</evidence>
<sequence>MDCMGLSMAASGGHEYVLRALVCLVLTQARIVAMCALIPPLGRNVLPGRLRVTLTAVLGAFVVPLMMVQAPEKFNMALLMVILLKEVFIGLCLGYALAVPFWIFESIGTFIDNQRGAGIASIFNPELGSETTPLGTFLGRAYAVLFFTTGGWTLFLAVLYDSYLLWNPWHWYPALRLDALPLWLGQVDTLLRLMVLYSGPAIIVMLLAEAGLGLASRFTPQLQVFFLAMPIKSALGILMLALYLHVLADHAIGLSSRVGEVLPLLRPYWGAP</sequence>
<organism evidence="8 9">
    <name type="scientific">Achromobacter aloeverae</name>
    <dbReference type="NCBI Taxonomy" id="1750518"/>
    <lineage>
        <taxon>Bacteria</taxon>
        <taxon>Pseudomonadati</taxon>
        <taxon>Pseudomonadota</taxon>
        <taxon>Betaproteobacteria</taxon>
        <taxon>Burkholderiales</taxon>
        <taxon>Alcaligenaceae</taxon>
        <taxon>Achromobacter</taxon>
    </lineage>
</organism>
<evidence type="ECO:0000256" key="7">
    <source>
        <dbReference type="RuleBase" id="RU362072"/>
    </source>
</evidence>
<dbReference type="InterPro" id="IPR006304">
    <property type="entry name" value="T3SS_SpaR/YscT"/>
</dbReference>
<dbReference type="AlphaFoldDB" id="A0A4Q1HHY1"/>
<proteinExistence type="inferred from homology"/>
<keyword evidence="6 7" id="KW-0472">Membrane</keyword>
<feature type="transmembrane region" description="Helical" evidence="7">
    <location>
        <begin position="141"/>
        <end position="160"/>
    </location>
</feature>
<keyword evidence="3 7" id="KW-1003">Cell membrane</keyword>
<feature type="transmembrane region" description="Helical" evidence="7">
    <location>
        <begin position="190"/>
        <end position="212"/>
    </location>
</feature>
<comment type="similarity">
    <text evidence="2 7">Belongs to the FliR/MopE/SpaR family.</text>
</comment>
<evidence type="ECO:0000256" key="6">
    <source>
        <dbReference type="ARBA" id="ARBA00023136"/>
    </source>
</evidence>
<dbReference type="GO" id="GO:0006605">
    <property type="term" value="P:protein targeting"/>
    <property type="evidence" value="ECO:0007669"/>
    <property type="project" value="UniProtKB-UniRule"/>
</dbReference>
<evidence type="ECO:0000256" key="1">
    <source>
        <dbReference type="ARBA" id="ARBA00004651"/>
    </source>
</evidence>
<feature type="transmembrane region" description="Helical" evidence="7">
    <location>
        <begin position="224"/>
        <end position="246"/>
    </location>
</feature>
<comment type="caution">
    <text evidence="8">The sequence shown here is derived from an EMBL/GenBank/DDBJ whole genome shotgun (WGS) entry which is preliminary data.</text>
</comment>
<dbReference type="PANTHER" id="PTHR30065">
    <property type="entry name" value="FLAGELLAR BIOSYNTHETIC PROTEIN FLIR"/>
    <property type="match status" value="1"/>
</dbReference>
<keyword evidence="5 7" id="KW-1133">Transmembrane helix</keyword>
<dbReference type="Pfam" id="PF01311">
    <property type="entry name" value="Bac_export_1"/>
    <property type="match status" value="1"/>
</dbReference>
<gene>
    <name evidence="8" type="ORF">C7R54_14410</name>
</gene>
<name>A0A4Q1HHY1_9BURK</name>
<evidence type="ECO:0000256" key="2">
    <source>
        <dbReference type="ARBA" id="ARBA00009772"/>
    </source>
</evidence>
<dbReference type="PRINTS" id="PR00953">
    <property type="entry name" value="TYPE3IMRPROT"/>
</dbReference>
<dbReference type="GO" id="GO:0005886">
    <property type="term" value="C:plasma membrane"/>
    <property type="evidence" value="ECO:0007669"/>
    <property type="project" value="UniProtKB-SubCell"/>
</dbReference>
<dbReference type="NCBIfam" id="TIGR01401">
    <property type="entry name" value="fliR_like_III"/>
    <property type="match status" value="1"/>
</dbReference>
<reference evidence="8 9" key="1">
    <citation type="journal article" date="2017" name="Int. J. Syst. Evol. Microbiol.">
        <title>Achromobacter aloeverae sp. nov., isolated from the root of Aloe vera (L.) Burm.f.</title>
        <authorList>
            <person name="Kuncharoen N."/>
            <person name="Muramatsu Y."/>
            <person name="Shibata C."/>
            <person name="Kamakura Y."/>
            <person name="Nakagawa Y."/>
            <person name="Tanasupawat S."/>
        </authorList>
    </citation>
    <scope>NUCLEOTIDE SEQUENCE [LARGE SCALE GENOMIC DNA]</scope>
    <source>
        <strain evidence="8 9">AVA-1</strain>
    </source>
</reference>
<keyword evidence="4 7" id="KW-0812">Transmembrane</keyword>
<evidence type="ECO:0000313" key="9">
    <source>
        <dbReference type="Proteomes" id="UP000290849"/>
    </source>
</evidence>
<protein>
    <submittedName>
        <fullName evidence="8">EscT/YscT/HrcT family type III secretion system export apparatus protein</fullName>
    </submittedName>
</protein>
<dbReference type="Proteomes" id="UP000290849">
    <property type="component" value="Unassembled WGS sequence"/>
</dbReference>
<comment type="subcellular location">
    <subcellularLocation>
        <location evidence="1 7">Cell membrane</location>
        <topology evidence="1 7">Multi-pass membrane protein</topology>
    </subcellularLocation>
</comment>
<evidence type="ECO:0000256" key="3">
    <source>
        <dbReference type="ARBA" id="ARBA00022475"/>
    </source>
</evidence>
<keyword evidence="9" id="KW-1185">Reference proteome</keyword>
<dbReference type="EMBL" id="PYAL01000004">
    <property type="protein sequence ID" value="RXN87788.1"/>
    <property type="molecule type" value="Genomic_DNA"/>
</dbReference>
<evidence type="ECO:0000313" key="8">
    <source>
        <dbReference type="EMBL" id="RXN87788.1"/>
    </source>
</evidence>
<dbReference type="PANTHER" id="PTHR30065:SF1">
    <property type="entry name" value="SURFACE PRESENTATION OF ANTIGENS PROTEIN SPAR"/>
    <property type="match status" value="1"/>
</dbReference>
<dbReference type="InterPro" id="IPR002010">
    <property type="entry name" value="T3SS_IM_R"/>
</dbReference>
<evidence type="ECO:0000256" key="5">
    <source>
        <dbReference type="ARBA" id="ARBA00022989"/>
    </source>
</evidence>
<feature type="transmembrane region" description="Helical" evidence="7">
    <location>
        <begin position="76"/>
        <end position="104"/>
    </location>
</feature>
<accession>A0A4Q1HHY1</accession>